<reference evidence="2" key="1">
    <citation type="submission" date="2019-10" db="EMBL/GenBank/DDBJ databases">
        <authorList>
            <consortium name="DOE Joint Genome Institute"/>
            <person name="Kuo A."/>
            <person name="Miyauchi S."/>
            <person name="Kiss E."/>
            <person name="Drula E."/>
            <person name="Kohler A."/>
            <person name="Sanchez-Garcia M."/>
            <person name="Andreopoulos B."/>
            <person name="Barry K.W."/>
            <person name="Bonito G."/>
            <person name="Buee M."/>
            <person name="Carver A."/>
            <person name="Chen C."/>
            <person name="Cichocki N."/>
            <person name="Clum A."/>
            <person name="Culley D."/>
            <person name="Crous P.W."/>
            <person name="Fauchery L."/>
            <person name="Girlanda M."/>
            <person name="Hayes R."/>
            <person name="Keri Z."/>
            <person name="LaButti K."/>
            <person name="Lipzen A."/>
            <person name="Lombard V."/>
            <person name="Magnuson J."/>
            <person name="Maillard F."/>
            <person name="Morin E."/>
            <person name="Murat C."/>
            <person name="Nolan M."/>
            <person name="Ohm R."/>
            <person name="Pangilinan J."/>
            <person name="Pereira M."/>
            <person name="Perotto S."/>
            <person name="Peter M."/>
            <person name="Riley R."/>
            <person name="Sitrit Y."/>
            <person name="Stielow B."/>
            <person name="Szollosi G."/>
            <person name="Zifcakova L."/>
            <person name="Stursova M."/>
            <person name="Spatafora J.W."/>
            <person name="Tedersoo L."/>
            <person name="Vaario L.-M."/>
            <person name="Yamada A."/>
            <person name="Yan M."/>
            <person name="Wang P."/>
            <person name="Xu J."/>
            <person name="Bruns T."/>
            <person name="Baldrian P."/>
            <person name="Vilgalys R."/>
            <person name="Henrissat B."/>
            <person name="Grigoriev I.V."/>
            <person name="Hibbett D."/>
            <person name="Nagy L.G."/>
            <person name="Martin F.M."/>
        </authorList>
    </citation>
    <scope>NUCLEOTIDE SEQUENCE</scope>
    <source>
        <strain evidence="2">BED1</strain>
    </source>
</reference>
<name>A0AAD4BJ89_BOLED</name>
<keyword evidence="3" id="KW-1185">Reference proteome</keyword>
<feature type="region of interest" description="Disordered" evidence="1">
    <location>
        <begin position="101"/>
        <end position="127"/>
    </location>
</feature>
<dbReference type="EMBL" id="WHUW01000048">
    <property type="protein sequence ID" value="KAF8431623.1"/>
    <property type="molecule type" value="Genomic_DNA"/>
</dbReference>
<accession>A0AAD4BJ89</accession>
<evidence type="ECO:0000256" key="1">
    <source>
        <dbReference type="SAM" id="MobiDB-lite"/>
    </source>
</evidence>
<evidence type="ECO:0000313" key="2">
    <source>
        <dbReference type="EMBL" id="KAF8431623.1"/>
    </source>
</evidence>
<dbReference type="Proteomes" id="UP001194468">
    <property type="component" value="Unassembled WGS sequence"/>
</dbReference>
<sequence>QTAFESMKDLQDASGQCAYAPFADRSEWELADWLVKNVNQGATDKFLKLGIVSHINLDCIQTCERTQPTYKSTYTFMKLVDQLPTGPEWQCELVRVRSDVGREAGDAEEGEDADRVDSEQEEDDSEELELWLQDPVACVRELIGNAALKNEMAYAPEKVYTDSDGQMRRFDEM</sequence>
<feature type="non-terminal residue" evidence="2">
    <location>
        <position position="1"/>
    </location>
</feature>
<feature type="non-terminal residue" evidence="2">
    <location>
        <position position="173"/>
    </location>
</feature>
<dbReference type="Pfam" id="PF18759">
    <property type="entry name" value="Plavaka"/>
    <property type="match status" value="1"/>
</dbReference>
<reference evidence="2" key="2">
    <citation type="journal article" date="2020" name="Nat. Commun.">
        <title>Large-scale genome sequencing of mycorrhizal fungi provides insights into the early evolution of symbiotic traits.</title>
        <authorList>
            <person name="Miyauchi S."/>
            <person name="Kiss E."/>
            <person name="Kuo A."/>
            <person name="Drula E."/>
            <person name="Kohler A."/>
            <person name="Sanchez-Garcia M."/>
            <person name="Morin E."/>
            <person name="Andreopoulos B."/>
            <person name="Barry K.W."/>
            <person name="Bonito G."/>
            <person name="Buee M."/>
            <person name="Carver A."/>
            <person name="Chen C."/>
            <person name="Cichocki N."/>
            <person name="Clum A."/>
            <person name="Culley D."/>
            <person name="Crous P.W."/>
            <person name="Fauchery L."/>
            <person name="Girlanda M."/>
            <person name="Hayes R.D."/>
            <person name="Keri Z."/>
            <person name="LaButti K."/>
            <person name="Lipzen A."/>
            <person name="Lombard V."/>
            <person name="Magnuson J."/>
            <person name="Maillard F."/>
            <person name="Murat C."/>
            <person name="Nolan M."/>
            <person name="Ohm R.A."/>
            <person name="Pangilinan J."/>
            <person name="Pereira M.F."/>
            <person name="Perotto S."/>
            <person name="Peter M."/>
            <person name="Pfister S."/>
            <person name="Riley R."/>
            <person name="Sitrit Y."/>
            <person name="Stielow J.B."/>
            <person name="Szollosi G."/>
            <person name="Zifcakova L."/>
            <person name="Stursova M."/>
            <person name="Spatafora J.W."/>
            <person name="Tedersoo L."/>
            <person name="Vaario L.M."/>
            <person name="Yamada A."/>
            <person name="Yan M."/>
            <person name="Wang P."/>
            <person name="Xu J."/>
            <person name="Bruns T."/>
            <person name="Baldrian P."/>
            <person name="Vilgalys R."/>
            <person name="Dunand C."/>
            <person name="Henrissat B."/>
            <person name="Grigoriev I.V."/>
            <person name="Hibbett D."/>
            <person name="Nagy L.G."/>
            <person name="Martin F.M."/>
        </authorList>
    </citation>
    <scope>NUCLEOTIDE SEQUENCE</scope>
    <source>
        <strain evidence="2">BED1</strain>
    </source>
</reference>
<organism evidence="2 3">
    <name type="scientific">Boletus edulis BED1</name>
    <dbReference type="NCBI Taxonomy" id="1328754"/>
    <lineage>
        <taxon>Eukaryota</taxon>
        <taxon>Fungi</taxon>
        <taxon>Dikarya</taxon>
        <taxon>Basidiomycota</taxon>
        <taxon>Agaricomycotina</taxon>
        <taxon>Agaricomycetes</taxon>
        <taxon>Agaricomycetidae</taxon>
        <taxon>Boletales</taxon>
        <taxon>Boletineae</taxon>
        <taxon>Boletaceae</taxon>
        <taxon>Boletoideae</taxon>
        <taxon>Boletus</taxon>
    </lineage>
</organism>
<gene>
    <name evidence="2" type="ORF">L210DRAFT_837540</name>
</gene>
<dbReference type="AlphaFoldDB" id="A0AAD4BJ89"/>
<protein>
    <submittedName>
        <fullName evidence="2">Uncharacterized protein</fullName>
    </submittedName>
</protein>
<comment type="caution">
    <text evidence="2">The sequence shown here is derived from an EMBL/GenBank/DDBJ whole genome shotgun (WGS) entry which is preliminary data.</text>
</comment>
<evidence type="ECO:0000313" key="3">
    <source>
        <dbReference type="Proteomes" id="UP001194468"/>
    </source>
</evidence>
<dbReference type="InterPro" id="IPR041078">
    <property type="entry name" value="Plavaka"/>
</dbReference>
<proteinExistence type="predicted"/>